<dbReference type="InterPro" id="IPR002020">
    <property type="entry name" value="Citrate_synthase"/>
</dbReference>
<evidence type="ECO:0000256" key="2">
    <source>
        <dbReference type="ARBA" id="ARBA00010566"/>
    </source>
</evidence>
<protein>
    <recommendedName>
        <fullName evidence="3">citrate synthase (unknown stereospecificity)</fullName>
        <ecNumber evidence="3">2.3.3.16</ecNumber>
    </recommendedName>
</protein>
<dbReference type="GO" id="GO:0006099">
    <property type="term" value="P:tricarboxylic acid cycle"/>
    <property type="evidence" value="ECO:0007669"/>
    <property type="project" value="UniProtKB-UniPathway"/>
</dbReference>
<keyword evidence="4 5" id="KW-0808">Transferase</keyword>
<dbReference type="Gene3D" id="1.10.580.10">
    <property type="entry name" value="Citrate Synthase, domain 1"/>
    <property type="match status" value="1"/>
</dbReference>
<proteinExistence type="inferred from homology"/>
<reference evidence="5" key="1">
    <citation type="submission" date="2019-12" db="EMBL/GenBank/DDBJ databases">
        <authorList>
            <person name="Cremers G."/>
        </authorList>
    </citation>
    <scope>NUCLEOTIDE SEQUENCE</scope>
    <source>
        <strain evidence="5">Vvax</strain>
    </source>
</reference>
<dbReference type="PANTHER" id="PTHR11739">
    <property type="entry name" value="CITRATE SYNTHASE"/>
    <property type="match status" value="1"/>
</dbReference>
<dbReference type="EC" id="2.3.3.16" evidence="3"/>
<dbReference type="Pfam" id="PF00285">
    <property type="entry name" value="Citrate_synt"/>
    <property type="match status" value="1"/>
</dbReference>
<sequence>MPIKTDIGYTTPDTIWVRGRNLSTEILGKLDFVEMIWLVTFGRTPEPREKNMVNLLLVTAADHGLTPSAITARLTWLGAPESLQGAVAAGLLGAGNNFLGTVQNVSEILVREAASLADDADDDTVRARAAQVVSEYRAARRSIPGIGHPIHVDGDPRVPTLMAVSKENGYFGRHWRLALAITEELRERHGRHLPLNAAGANGAVLADMGLDPLLGRGLALIGRAAGLVAHVVEERSSPTGQQVWDLVLRQDARNVLPPER</sequence>
<dbReference type="SUPFAM" id="SSF48256">
    <property type="entry name" value="Citrate synthase"/>
    <property type="match status" value="1"/>
</dbReference>
<keyword evidence="5" id="KW-0012">Acyltransferase</keyword>
<evidence type="ECO:0000256" key="1">
    <source>
        <dbReference type="ARBA" id="ARBA00004751"/>
    </source>
</evidence>
<dbReference type="Gene3D" id="1.10.230.10">
    <property type="entry name" value="Cytochrome P450-Terp, domain 2"/>
    <property type="match status" value="1"/>
</dbReference>
<dbReference type="NCBIfam" id="NF004868">
    <property type="entry name" value="PRK06224.1-5"/>
    <property type="match status" value="1"/>
</dbReference>
<gene>
    <name evidence="5" type="primary">gltA_3</name>
    <name evidence="5" type="ORF">VVAX_05659</name>
</gene>
<evidence type="ECO:0000256" key="4">
    <source>
        <dbReference type="ARBA" id="ARBA00022679"/>
    </source>
</evidence>
<evidence type="ECO:0000313" key="5">
    <source>
        <dbReference type="EMBL" id="CAA2109388.1"/>
    </source>
</evidence>
<dbReference type="AlphaFoldDB" id="A0A679JG01"/>
<dbReference type="InterPro" id="IPR016142">
    <property type="entry name" value="Citrate_synth-like_lrg_a-sub"/>
</dbReference>
<dbReference type="UniPathway" id="UPA00223">
    <property type="reaction ID" value="UER00717"/>
</dbReference>
<accession>A0A679JG01</accession>
<dbReference type="PANTHER" id="PTHR11739:SF4">
    <property type="entry name" value="CITRATE SYNTHASE, PEROXISOMAL"/>
    <property type="match status" value="1"/>
</dbReference>
<dbReference type="GO" id="GO:0005975">
    <property type="term" value="P:carbohydrate metabolic process"/>
    <property type="evidence" value="ECO:0007669"/>
    <property type="project" value="TreeGrafter"/>
</dbReference>
<dbReference type="EMBL" id="LR743508">
    <property type="protein sequence ID" value="CAA2109388.1"/>
    <property type="molecule type" value="Genomic_DNA"/>
</dbReference>
<dbReference type="CDD" id="cd06100">
    <property type="entry name" value="CCL_ACL-C"/>
    <property type="match status" value="1"/>
</dbReference>
<dbReference type="RefSeq" id="WP_339093342.1">
    <property type="nucleotide sequence ID" value="NZ_LR743508.1"/>
</dbReference>
<dbReference type="InterPro" id="IPR016143">
    <property type="entry name" value="Citrate_synth-like_sm_a-sub"/>
</dbReference>
<dbReference type="InterPro" id="IPR036969">
    <property type="entry name" value="Citrate_synthase_sf"/>
</dbReference>
<comment type="pathway">
    <text evidence="1">Carbohydrate metabolism; tricarboxylic acid cycle; isocitrate from oxaloacetate: step 1/2.</text>
</comment>
<dbReference type="GO" id="GO:0005829">
    <property type="term" value="C:cytosol"/>
    <property type="evidence" value="ECO:0007669"/>
    <property type="project" value="TreeGrafter"/>
</dbReference>
<name>A0A679JG01_VARPD</name>
<organism evidence="5">
    <name type="scientific">Variovorax paradoxus</name>
    <dbReference type="NCBI Taxonomy" id="34073"/>
    <lineage>
        <taxon>Bacteria</taxon>
        <taxon>Pseudomonadati</taxon>
        <taxon>Pseudomonadota</taxon>
        <taxon>Betaproteobacteria</taxon>
        <taxon>Burkholderiales</taxon>
        <taxon>Comamonadaceae</taxon>
        <taxon>Variovorax</taxon>
    </lineage>
</organism>
<comment type="similarity">
    <text evidence="2">Belongs to the citrate synthase family.</text>
</comment>
<dbReference type="GO" id="GO:0036440">
    <property type="term" value="F:citrate synthase activity"/>
    <property type="evidence" value="ECO:0007669"/>
    <property type="project" value="UniProtKB-EC"/>
</dbReference>
<evidence type="ECO:0000256" key="3">
    <source>
        <dbReference type="ARBA" id="ARBA00012972"/>
    </source>
</evidence>